<evidence type="ECO:0000256" key="1">
    <source>
        <dbReference type="ARBA" id="ARBA00006484"/>
    </source>
</evidence>
<dbReference type="CDD" id="cd05233">
    <property type="entry name" value="SDR_c"/>
    <property type="match status" value="1"/>
</dbReference>
<gene>
    <name evidence="3" type="ORF">GGE60_005663</name>
</gene>
<dbReference type="InterPro" id="IPR036291">
    <property type="entry name" value="NAD(P)-bd_dom_sf"/>
</dbReference>
<dbReference type="RefSeq" id="WP_028754987.1">
    <property type="nucleotide sequence ID" value="NZ_JACIIG010000026.1"/>
</dbReference>
<proteinExistence type="inferred from homology"/>
<keyword evidence="4" id="KW-1185">Reference proteome</keyword>
<sequence length="242" mass="25963">MIPGTIFADRVAVVTGVSSGIGKAIANALVAAGVSVHALSRRPIGDGADGNRGGLVWHKVDLAKDAEVIAFSEHLLSKGRELDFLVHCAGLFATGDVATTDVEQFDKQLMLNLRAPYVLTRALLPLLIRRAGQIAFINSSVWNNPRAGLSGYIASKYGLKAFADVLRAEVSPQGVRVVSFFPGRTATPMQEEIFRKENLDYDPESLLQPEAIASSLLDAFALPPSAEITDIFIRPAKPKALK</sequence>
<dbReference type="PRINTS" id="PR00081">
    <property type="entry name" value="GDHRDH"/>
</dbReference>
<accession>A0A7W7EMW9</accession>
<dbReference type="EMBL" id="JACIIG010000026">
    <property type="protein sequence ID" value="MBB4571501.1"/>
    <property type="molecule type" value="Genomic_DNA"/>
</dbReference>
<comment type="caution">
    <text evidence="3">The sequence shown here is derived from an EMBL/GenBank/DDBJ whole genome shotgun (WGS) entry which is preliminary data.</text>
</comment>
<comment type="similarity">
    <text evidence="1">Belongs to the short-chain dehydrogenases/reductases (SDR) family.</text>
</comment>
<dbReference type="GO" id="GO:0016020">
    <property type="term" value="C:membrane"/>
    <property type="evidence" value="ECO:0007669"/>
    <property type="project" value="TreeGrafter"/>
</dbReference>
<dbReference type="SUPFAM" id="SSF51735">
    <property type="entry name" value="NAD(P)-binding Rossmann-fold domains"/>
    <property type="match status" value="1"/>
</dbReference>
<dbReference type="GO" id="GO:0016491">
    <property type="term" value="F:oxidoreductase activity"/>
    <property type="evidence" value="ECO:0007669"/>
    <property type="project" value="UniProtKB-KW"/>
</dbReference>
<dbReference type="InterPro" id="IPR002347">
    <property type="entry name" value="SDR_fam"/>
</dbReference>
<dbReference type="OrthoDB" id="9810734at2"/>
<dbReference type="AlphaFoldDB" id="A0A7W7EMW9"/>
<protein>
    <submittedName>
        <fullName evidence="3">NAD(P)-dependent dehydrogenase (Short-subunit alcohol dehydrogenase family)</fullName>
    </submittedName>
</protein>
<dbReference type="PANTHER" id="PTHR44196:SF1">
    <property type="entry name" value="DEHYDROGENASE_REDUCTASE SDR FAMILY MEMBER 7B"/>
    <property type="match status" value="1"/>
</dbReference>
<evidence type="ECO:0000313" key="3">
    <source>
        <dbReference type="EMBL" id="MBB4571501.1"/>
    </source>
</evidence>
<name>A0A7W7EMW9_9HYPH</name>
<evidence type="ECO:0000256" key="2">
    <source>
        <dbReference type="ARBA" id="ARBA00023002"/>
    </source>
</evidence>
<reference evidence="3 4" key="1">
    <citation type="submission" date="2020-08" db="EMBL/GenBank/DDBJ databases">
        <title>Genomic Encyclopedia of Type Strains, Phase IV (KMG-V): Genome sequencing to study the core and pangenomes of soil and plant-associated prokaryotes.</title>
        <authorList>
            <person name="Whitman W."/>
        </authorList>
    </citation>
    <scope>NUCLEOTIDE SEQUENCE [LARGE SCALE GENOMIC DNA]</scope>
    <source>
        <strain evidence="3 4">SEMIA 492</strain>
    </source>
</reference>
<dbReference type="Proteomes" id="UP000543836">
    <property type="component" value="Unassembled WGS sequence"/>
</dbReference>
<dbReference type="Gene3D" id="3.40.50.720">
    <property type="entry name" value="NAD(P)-binding Rossmann-like Domain"/>
    <property type="match status" value="1"/>
</dbReference>
<keyword evidence="2" id="KW-0560">Oxidoreductase</keyword>
<organism evidence="3 4">
    <name type="scientific">Rhizobium leucaenae</name>
    <dbReference type="NCBI Taxonomy" id="29450"/>
    <lineage>
        <taxon>Bacteria</taxon>
        <taxon>Pseudomonadati</taxon>
        <taxon>Pseudomonadota</taxon>
        <taxon>Alphaproteobacteria</taxon>
        <taxon>Hyphomicrobiales</taxon>
        <taxon>Rhizobiaceae</taxon>
        <taxon>Rhizobium/Agrobacterium group</taxon>
        <taxon>Rhizobium</taxon>
    </lineage>
</organism>
<dbReference type="Pfam" id="PF00106">
    <property type="entry name" value="adh_short"/>
    <property type="match status" value="1"/>
</dbReference>
<dbReference type="PANTHER" id="PTHR44196">
    <property type="entry name" value="DEHYDROGENASE/REDUCTASE SDR FAMILY MEMBER 7B"/>
    <property type="match status" value="1"/>
</dbReference>
<evidence type="ECO:0000313" key="4">
    <source>
        <dbReference type="Proteomes" id="UP000543836"/>
    </source>
</evidence>